<dbReference type="AlphaFoldDB" id="A0A3E4M4R8"/>
<dbReference type="EMBL" id="QSEN01000005">
    <property type="protein sequence ID" value="RGZ76092.1"/>
    <property type="molecule type" value="Genomic_DNA"/>
</dbReference>
<comment type="caution">
    <text evidence="2">The sequence shown here is derived from an EMBL/GenBank/DDBJ whole genome shotgun (WGS) entry which is preliminary data.</text>
</comment>
<reference evidence="4 5" key="1">
    <citation type="submission" date="2018-08" db="EMBL/GenBank/DDBJ databases">
        <title>A genome reference for cultivated species of the human gut microbiota.</title>
        <authorList>
            <person name="Zou Y."/>
            <person name="Xue W."/>
            <person name="Luo G."/>
        </authorList>
    </citation>
    <scope>NUCLEOTIDE SEQUENCE [LARGE SCALE GENOMIC DNA]</scope>
    <source>
        <strain evidence="3 5">AM48-7</strain>
        <strain evidence="2 4">TF11-15AC</strain>
    </source>
</reference>
<dbReference type="EMBL" id="QSQP01000003">
    <property type="protein sequence ID" value="RGK44634.1"/>
    <property type="molecule type" value="Genomic_DNA"/>
</dbReference>
<evidence type="ECO:0000313" key="3">
    <source>
        <dbReference type="EMBL" id="RGZ76092.1"/>
    </source>
</evidence>
<dbReference type="RefSeq" id="WP_015516366.1">
    <property type="nucleotide sequence ID" value="NZ_QSQP01000003.1"/>
</dbReference>
<dbReference type="Proteomes" id="UP000261052">
    <property type="component" value="Unassembled WGS sequence"/>
</dbReference>
<evidence type="ECO:0000256" key="1">
    <source>
        <dbReference type="SAM" id="Phobius"/>
    </source>
</evidence>
<keyword evidence="1" id="KW-0472">Membrane</keyword>
<keyword evidence="1" id="KW-1133">Transmembrane helix</keyword>
<proteinExistence type="predicted"/>
<dbReference type="Proteomes" id="UP000283431">
    <property type="component" value="Unassembled WGS sequence"/>
</dbReference>
<evidence type="ECO:0000313" key="4">
    <source>
        <dbReference type="Proteomes" id="UP000261052"/>
    </source>
</evidence>
<keyword evidence="1" id="KW-0812">Transmembrane</keyword>
<name>A0A3E4M4R8_9FIRM</name>
<evidence type="ECO:0000313" key="5">
    <source>
        <dbReference type="Proteomes" id="UP000283431"/>
    </source>
</evidence>
<accession>A0A3E4M4R8</accession>
<feature type="transmembrane region" description="Helical" evidence="1">
    <location>
        <begin position="9"/>
        <end position="26"/>
    </location>
</feature>
<gene>
    <name evidence="3" type="ORF">DW975_04690</name>
    <name evidence="2" type="ORF">DXD13_03375</name>
</gene>
<evidence type="ECO:0000313" key="2">
    <source>
        <dbReference type="EMBL" id="RGK44634.1"/>
    </source>
</evidence>
<sequence length="59" mass="6928">MKKDYCKDFIIFLCVVGLVGCLYSIYQLNDRISKLEEYQVENSASRETDEIVRFLDSEP</sequence>
<organism evidence="2 4">
    <name type="scientific">Agathobacter rectalis</name>
    <dbReference type="NCBI Taxonomy" id="39491"/>
    <lineage>
        <taxon>Bacteria</taxon>
        <taxon>Bacillati</taxon>
        <taxon>Bacillota</taxon>
        <taxon>Clostridia</taxon>
        <taxon>Lachnospirales</taxon>
        <taxon>Lachnospiraceae</taxon>
        <taxon>Agathobacter</taxon>
    </lineage>
</organism>
<protein>
    <submittedName>
        <fullName evidence="2">Uncharacterized protein</fullName>
    </submittedName>
</protein>
<dbReference type="PROSITE" id="PS51257">
    <property type="entry name" value="PROKAR_LIPOPROTEIN"/>
    <property type="match status" value="1"/>
</dbReference>